<dbReference type="EMBL" id="CH474025">
    <property type="protein sequence ID" value="EDL99663.1"/>
    <property type="molecule type" value="Genomic_DNA"/>
</dbReference>
<sequence length="36" mass="4404">MVPGYWENPGENGYWIGTRQWHWWCFKDTGFCVHSK</sequence>
<gene>
    <name evidence="1" type="ORF">rCG_58517</name>
</gene>
<evidence type="ECO:0000313" key="2">
    <source>
        <dbReference type="Proteomes" id="UP000234681"/>
    </source>
</evidence>
<protein>
    <submittedName>
        <fullName evidence="1">RCG58517</fullName>
    </submittedName>
</protein>
<dbReference type="AlphaFoldDB" id="A6K6U4"/>
<evidence type="ECO:0000313" key="1">
    <source>
        <dbReference type="EMBL" id="EDL99663.1"/>
    </source>
</evidence>
<organism evidence="1 2">
    <name type="scientific">Rattus norvegicus</name>
    <name type="common">Rat</name>
    <dbReference type="NCBI Taxonomy" id="10116"/>
    <lineage>
        <taxon>Eukaryota</taxon>
        <taxon>Metazoa</taxon>
        <taxon>Chordata</taxon>
        <taxon>Craniata</taxon>
        <taxon>Vertebrata</taxon>
        <taxon>Euteleostomi</taxon>
        <taxon>Mammalia</taxon>
        <taxon>Eutheria</taxon>
        <taxon>Euarchontoglires</taxon>
        <taxon>Glires</taxon>
        <taxon>Rodentia</taxon>
        <taxon>Myomorpha</taxon>
        <taxon>Muroidea</taxon>
        <taxon>Muridae</taxon>
        <taxon>Murinae</taxon>
        <taxon>Rattus</taxon>
    </lineage>
</organism>
<accession>A6K6U4</accession>
<proteinExistence type="predicted"/>
<dbReference type="Proteomes" id="UP000234681">
    <property type="component" value="Chromosome 20"/>
</dbReference>
<feature type="non-terminal residue" evidence="1">
    <location>
        <position position="36"/>
    </location>
</feature>
<name>A6K6U4_RAT</name>
<reference evidence="2" key="1">
    <citation type="submission" date="2005-09" db="EMBL/GenBank/DDBJ databases">
        <authorList>
            <person name="Mural R.J."/>
            <person name="Li P.W."/>
            <person name="Adams M.D."/>
            <person name="Amanatides P.G."/>
            <person name="Baden-Tillson H."/>
            <person name="Barnstead M."/>
            <person name="Chin S.H."/>
            <person name="Dew I."/>
            <person name="Evans C.A."/>
            <person name="Ferriera S."/>
            <person name="Flanigan M."/>
            <person name="Fosler C."/>
            <person name="Glodek A."/>
            <person name="Gu Z."/>
            <person name="Holt R.A."/>
            <person name="Jennings D."/>
            <person name="Kraft C.L."/>
            <person name="Lu F."/>
            <person name="Nguyen T."/>
            <person name="Nusskern D.R."/>
            <person name="Pfannkoch C.M."/>
            <person name="Sitter C."/>
            <person name="Sutton G.G."/>
            <person name="Venter J.C."/>
            <person name="Wang Z."/>
            <person name="Woodage T."/>
            <person name="Zheng X.H."/>
            <person name="Zhong F."/>
        </authorList>
    </citation>
    <scope>NUCLEOTIDE SEQUENCE [LARGE SCALE GENOMIC DNA]</scope>
    <source>
        <strain>BN</strain>
        <strain evidence="2">Sprague-Dawley</strain>
    </source>
</reference>